<comment type="caution">
    <text evidence="2">The sequence shown here is derived from an EMBL/GenBank/DDBJ whole genome shotgun (WGS) entry which is preliminary data.</text>
</comment>
<organism evidence="2 3">
    <name type="scientific">Protopolystoma xenopodis</name>
    <dbReference type="NCBI Taxonomy" id="117903"/>
    <lineage>
        <taxon>Eukaryota</taxon>
        <taxon>Metazoa</taxon>
        <taxon>Spiralia</taxon>
        <taxon>Lophotrochozoa</taxon>
        <taxon>Platyhelminthes</taxon>
        <taxon>Monogenea</taxon>
        <taxon>Polyopisthocotylea</taxon>
        <taxon>Polystomatidea</taxon>
        <taxon>Polystomatidae</taxon>
        <taxon>Protopolystoma</taxon>
    </lineage>
</organism>
<evidence type="ECO:0000313" key="2">
    <source>
        <dbReference type="EMBL" id="VEL08602.1"/>
    </source>
</evidence>
<dbReference type="Proteomes" id="UP000784294">
    <property type="component" value="Unassembled WGS sequence"/>
</dbReference>
<name>A0A448WCS9_9PLAT</name>
<dbReference type="EMBL" id="CAAALY010004338">
    <property type="protein sequence ID" value="VEL08602.1"/>
    <property type="molecule type" value="Genomic_DNA"/>
</dbReference>
<reference evidence="2" key="1">
    <citation type="submission" date="2018-11" db="EMBL/GenBank/DDBJ databases">
        <authorList>
            <consortium name="Pathogen Informatics"/>
        </authorList>
    </citation>
    <scope>NUCLEOTIDE SEQUENCE</scope>
</reference>
<keyword evidence="1" id="KW-0175">Coiled coil</keyword>
<accession>A0A448WCS9</accession>
<proteinExistence type="predicted"/>
<protein>
    <submittedName>
        <fullName evidence="2">Uncharacterized protein</fullName>
    </submittedName>
</protein>
<sequence length="183" mass="20263">MTIFSSISSSMERESAEQARLLAEHERRRADFNEAQIAKPQHQNTQQQLAPLVSSLKTEDLMGKPNETRFKLTNQLASQGAACRAEGHEATIARQRAAMTELRQRMRDAQLLQSPYAQNALSNTGADKSSAMARELISLRRELAELRAQRMVSETLPPNIFTYAGLPTGVQNPAITANQIGQS</sequence>
<evidence type="ECO:0000313" key="3">
    <source>
        <dbReference type="Proteomes" id="UP000784294"/>
    </source>
</evidence>
<dbReference type="OrthoDB" id="6252975at2759"/>
<keyword evidence="3" id="KW-1185">Reference proteome</keyword>
<gene>
    <name evidence="2" type="ORF">PXEA_LOCUS2042</name>
</gene>
<evidence type="ECO:0000256" key="1">
    <source>
        <dbReference type="SAM" id="Coils"/>
    </source>
</evidence>
<feature type="coiled-coil region" evidence="1">
    <location>
        <begin position="85"/>
        <end position="149"/>
    </location>
</feature>
<dbReference type="AlphaFoldDB" id="A0A448WCS9"/>